<gene>
    <name evidence="2" type="ORF">LSALG_LOCUS12282</name>
</gene>
<accession>A0AA35Y9A9</accession>
<dbReference type="EMBL" id="OX465078">
    <property type="protein sequence ID" value="CAI9272039.1"/>
    <property type="molecule type" value="Genomic_DNA"/>
</dbReference>
<dbReference type="Proteomes" id="UP001177003">
    <property type="component" value="Chromosome 2"/>
</dbReference>
<evidence type="ECO:0000313" key="2">
    <source>
        <dbReference type="EMBL" id="CAI9272039.1"/>
    </source>
</evidence>
<protein>
    <submittedName>
        <fullName evidence="2">Uncharacterized protein</fullName>
    </submittedName>
</protein>
<dbReference type="AlphaFoldDB" id="A0AA35Y9A9"/>
<proteinExistence type="predicted"/>
<keyword evidence="3" id="KW-1185">Reference proteome</keyword>
<sequence length="188" mass="20772">MIRKPHVTQKGVVLREILVPVSTSSKKRRVEDVANHISKKTKKRKSILQEDEEDKVVLDSPIGNVSSSSVKTSTVNTSTLHVNSTKILTPTQTSVIPPEVSLTKPFTGEFRTSDILTHVSNTDVNVNICEGFSNKENPVSTQGAMKKVVEWYQSLLPKFDEKAANDIGSFGKPDTMLSEHKERVLKSG</sequence>
<evidence type="ECO:0000256" key="1">
    <source>
        <dbReference type="SAM" id="MobiDB-lite"/>
    </source>
</evidence>
<feature type="region of interest" description="Disordered" evidence="1">
    <location>
        <begin position="169"/>
        <end position="188"/>
    </location>
</feature>
<name>A0AA35Y9A9_LACSI</name>
<organism evidence="2 3">
    <name type="scientific">Lactuca saligna</name>
    <name type="common">Willowleaf lettuce</name>
    <dbReference type="NCBI Taxonomy" id="75948"/>
    <lineage>
        <taxon>Eukaryota</taxon>
        <taxon>Viridiplantae</taxon>
        <taxon>Streptophyta</taxon>
        <taxon>Embryophyta</taxon>
        <taxon>Tracheophyta</taxon>
        <taxon>Spermatophyta</taxon>
        <taxon>Magnoliopsida</taxon>
        <taxon>eudicotyledons</taxon>
        <taxon>Gunneridae</taxon>
        <taxon>Pentapetalae</taxon>
        <taxon>asterids</taxon>
        <taxon>campanulids</taxon>
        <taxon>Asterales</taxon>
        <taxon>Asteraceae</taxon>
        <taxon>Cichorioideae</taxon>
        <taxon>Cichorieae</taxon>
        <taxon>Lactucinae</taxon>
        <taxon>Lactuca</taxon>
    </lineage>
</organism>
<feature type="compositionally biased region" description="Basic and acidic residues" evidence="1">
    <location>
        <begin position="177"/>
        <end position="188"/>
    </location>
</feature>
<reference evidence="2" key="1">
    <citation type="submission" date="2023-04" db="EMBL/GenBank/DDBJ databases">
        <authorList>
            <person name="Vijverberg K."/>
            <person name="Xiong W."/>
            <person name="Schranz E."/>
        </authorList>
    </citation>
    <scope>NUCLEOTIDE SEQUENCE</scope>
</reference>
<evidence type="ECO:0000313" key="3">
    <source>
        <dbReference type="Proteomes" id="UP001177003"/>
    </source>
</evidence>